<dbReference type="Pfam" id="PF01609">
    <property type="entry name" value="DDE_Tnp_1"/>
    <property type="match status" value="1"/>
</dbReference>
<organism evidence="2 3">
    <name type="scientific">Parendozoicomonas callyspongiae</name>
    <dbReference type="NCBI Taxonomy" id="2942213"/>
    <lineage>
        <taxon>Bacteria</taxon>
        <taxon>Pseudomonadati</taxon>
        <taxon>Pseudomonadota</taxon>
        <taxon>Gammaproteobacteria</taxon>
        <taxon>Oceanospirillales</taxon>
        <taxon>Endozoicomonadaceae</taxon>
        <taxon>Parendozoicomonas</taxon>
    </lineage>
</organism>
<feature type="domain" description="Transposase IS4-like" evidence="1">
    <location>
        <begin position="22"/>
        <end position="263"/>
    </location>
</feature>
<gene>
    <name evidence="2" type="ORF">M3P05_20455</name>
</gene>
<accession>A0ABT0PMS2</accession>
<comment type="caution">
    <text evidence="2">The sequence shown here is derived from an EMBL/GenBank/DDBJ whole genome shotgun (WGS) entry which is preliminary data.</text>
</comment>
<proteinExistence type="predicted"/>
<dbReference type="Proteomes" id="UP001203338">
    <property type="component" value="Unassembled WGS sequence"/>
</dbReference>
<name>A0ABT0PMS2_9GAMM</name>
<feature type="non-terminal residue" evidence="2">
    <location>
        <position position="1"/>
    </location>
</feature>
<dbReference type="PANTHER" id="PTHR30298">
    <property type="entry name" value="H REPEAT-ASSOCIATED PREDICTED TRANSPOSASE"/>
    <property type="match status" value="1"/>
</dbReference>
<sequence length="302" mass="33687">PKQFEKCFSDWMKACHTATDGAVVVAIDGKTLRRSYDTAQSRDPIHMVSAFCTENSVVLGQVKTDEKSNEITAIPDLLGLLEIKGCLVTIDAMGCQRAIAEKIVDDEADYLLAVKGNQPKLHAAFEKHFPLHKILSGAFEETYETKDKGHGRSEHRIHVVSGTFDEFVNLSFDWKGLQKLGAVVAFRQVGDTPQNIENVSIRYYISSAELTAESLANSVRSHWAVENKLHYVLDVAMNEDQCRIRRDNGAETLARFRHVALNLLKNEKTAKGGIRRKMKRAAMSTEYMDLVLAGAPLVEHDA</sequence>
<dbReference type="EMBL" id="JAMFLX010000102">
    <property type="protein sequence ID" value="MCL6272291.1"/>
    <property type="molecule type" value="Genomic_DNA"/>
</dbReference>
<dbReference type="InterPro" id="IPR051698">
    <property type="entry name" value="Transposase_11-like"/>
</dbReference>
<evidence type="ECO:0000313" key="2">
    <source>
        <dbReference type="EMBL" id="MCL6272291.1"/>
    </source>
</evidence>
<dbReference type="PANTHER" id="PTHR30298:SF0">
    <property type="entry name" value="PROTEIN YBFL-RELATED"/>
    <property type="match status" value="1"/>
</dbReference>
<evidence type="ECO:0000259" key="1">
    <source>
        <dbReference type="Pfam" id="PF01609"/>
    </source>
</evidence>
<evidence type="ECO:0000313" key="3">
    <source>
        <dbReference type="Proteomes" id="UP001203338"/>
    </source>
</evidence>
<dbReference type="RefSeq" id="WP_249701986.1">
    <property type="nucleotide sequence ID" value="NZ_JAMFLX010000102.1"/>
</dbReference>
<dbReference type="InterPro" id="IPR047647">
    <property type="entry name" value="ISAs1_transpos"/>
</dbReference>
<reference evidence="2 3" key="1">
    <citation type="submission" date="2022-05" db="EMBL/GenBank/DDBJ databases">
        <authorList>
            <person name="Park J.-S."/>
        </authorList>
    </citation>
    <scope>NUCLEOTIDE SEQUENCE [LARGE SCALE GENOMIC DNA]</scope>
    <source>
        <strain evidence="2 3">2012CJ34-2</strain>
    </source>
</reference>
<dbReference type="NCBIfam" id="NF033564">
    <property type="entry name" value="transpos_ISAs1"/>
    <property type="match status" value="1"/>
</dbReference>
<protein>
    <submittedName>
        <fullName evidence="2">ISAs1 family transposase</fullName>
    </submittedName>
</protein>
<keyword evidence="3" id="KW-1185">Reference proteome</keyword>
<dbReference type="InterPro" id="IPR002559">
    <property type="entry name" value="Transposase_11"/>
</dbReference>